<feature type="compositionally biased region" description="Basic residues" evidence="1">
    <location>
        <begin position="187"/>
        <end position="198"/>
    </location>
</feature>
<reference evidence="2 3" key="1">
    <citation type="submission" date="2015-11" db="EMBL/GenBank/DDBJ databases">
        <title>Expanding the genomic diversity of Burkholderia species for the development of highly accurate diagnostics.</title>
        <authorList>
            <person name="Sahl J."/>
            <person name="Keim P."/>
            <person name="Wagner D."/>
        </authorList>
    </citation>
    <scope>NUCLEOTIDE SEQUENCE [LARGE SCALE GENOMIC DNA]</scope>
    <source>
        <strain evidence="2 3">MSMB1137WGS</strain>
    </source>
</reference>
<feature type="compositionally biased region" description="Basic and acidic residues" evidence="1">
    <location>
        <begin position="212"/>
        <end position="221"/>
    </location>
</feature>
<dbReference type="AlphaFoldDB" id="A0AAW3NHJ8"/>
<accession>A0AAW3NHJ8</accession>
<evidence type="ECO:0000256" key="1">
    <source>
        <dbReference type="SAM" id="MobiDB-lite"/>
    </source>
</evidence>
<gene>
    <name evidence="2" type="ORF">WK53_32945</name>
</gene>
<name>A0AAW3NHJ8_9BURK</name>
<evidence type="ECO:0000313" key="2">
    <source>
        <dbReference type="EMBL" id="KVT56085.1"/>
    </source>
</evidence>
<organism evidence="2 3">
    <name type="scientific">Burkholderia ubonensis</name>
    <dbReference type="NCBI Taxonomy" id="101571"/>
    <lineage>
        <taxon>Bacteria</taxon>
        <taxon>Pseudomonadati</taxon>
        <taxon>Pseudomonadota</taxon>
        <taxon>Betaproteobacteria</taxon>
        <taxon>Burkholderiales</taxon>
        <taxon>Burkholderiaceae</taxon>
        <taxon>Burkholderia</taxon>
        <taxon>Burkholderia cepacia complex</taxon>
    </lineage>
</organism>
<feature type="region of interest" description="Disordered" evidence="1">
    <location>
        <begin position="186"/>
        <end position="221"/>
    </location>
</feature>
<dbReference type="EMBL" id="LPDO01000057">
    <property type="protein sequence ID" value="KVT56085.1"/>
    <property type="molecule type" value="Genomic_DNA"/>
</dbReference>
<evidence type="ECO:0000313" key="3">
    <source>
        <dbReference type="Proteomes" id="UP000056732"/>
    </source>
</evidence>
<protein>
    <submittedName>
        <fullName evidence="2">Uncharacterized protein</fullName>
    </submittedName>
</protein>
<proteinExistence type="predicted"/>
<sequence>MQVTLRRASITYAHSASRNPMSKTAWEERVSAAIGVVCAGVRACIPARYRKHADRRESGEHVTDSIAADSVQAAIVDAAEAEACAAELEKLEGRYAMSAIACFSSAHARIELLRFRVRKARLHAKRARVHADTAVLIFRSGIDGGLDATLQTLRHHADLAKQARLLAGELLDISLASEARETSRFSRCGRSRWPRPNRRPGWLRPAPPPTSRDAREPEAFD</sequence>
<comment type="caution">
    <text evidence="2">The sequence shown here is derived from an EMBL/GenBank/DDBJ whole genome shotgun (WGS) entry which is preliminary data.</text>
</comment>
<dbReference type="Proteomes" id="UP000056732">
    <property type="component" value="Unassembled WGS sequence"/>
</dbReference>